<evidence type="ECO:0000313" key="3">
    <source>
        <dbReference type="Proteomes" id="UP000299102"/>
    </source>
</evidence>
<organism evidence="2 3">
    <name type="scientific">Eumeta variegata</name>
    <name type="common">Bagworm moth</name>
    <name type="synonym">Eumeta japonica</name>
    <dbReference type="NCBI Taxonomy" id="151549"/>
    <lineage>
        <taxon>Eukaryota</taxon>
        <taxon>Metazoa</taxon>
        <taxon>Ecdysozoa</taxon>
        <taxon>Arthropoda</taxon>
        <taxon>Hexapoda</taxon>
        <taxon>Insecta</taxon>
        <taxon>Pterygota</taxon>
        <taxon>Neoptera</taxon>
        <taxon>Endopterygota</taxon>
        <taxon>Lepidoptera</taxon>
        <taxon>Glossata</taxon>
        <taxon>Ditrysia</taxon>
        <taxon>Tineoidea</taxon>
        <taxon>Psychidae</taxon>
        <taxon>Oiketicinae</taxon>
        <taxon>Eumeta</taxon>
    </lineage>
</organism>
<dbReference type="Proteomes" id="UP000299102">
    <property type="component" value="Unassembled WGS sequence"/>
</dbReference>
<gene>
    <name evidence="2" type="ORF">EVAR_98372_1</name>
</gene>
<name>A0A4C2A4T7_EUMVA</name>
<sequence length="136" mass="15051">MRRSRKARIKRWIVNQESEMRGQKQGSGSASTRVRRRPGEAARLEHGADARNNSEIVAVIDGSFVRRRSRVIPRYYRTRGGTSPDFCECSAQMFIETGQLCAATRKPGSLVSSGTSGGVFAPGGEGAFFLQRRLPF</sequence>
<dbReference type="AlphaFoldDB" id="A0A4C2A4T7"/>
<feature type="region of interest" description="Disordered" evidence="1">
    <location>
        <begin position="16"/>
        <end position="48"/>
    </location>
</feature>
<accession>A0A4C2A4T7</accession>
<comment type="caution">
    <text evidence="2">The sequence shown here is derived from an EMBL/GenBank/DDBJ whole genome shotgun (WGS) entry which is preliminary data.</text>
</comment>
<dbReference type="EMBL" id="BGZK01002582">
    <property type="protein sequence ID" value="GBP95078.1"/>
    <property type="molecule type" value="Genomic_DNA"/>
</dbReference>
<protein>
    <submittedName>
        <fullName evidence="2">Uncharacterized protein</fullName>
    </submittedName>
</protein>
<evidence type="ECO:0000313" key="2">
    <source>
        <dbReference type="EMBL" id="GBP95078.1"/>
    </source>
</evidence>
<reference evidence="2 3" key="1">
    <citation type="journal article" date="2019" name="Commun. Biol.">
        <title>The bagworm genome reveals a unique fibroin gene that provides high tensile strength.</title>
        <authorList>
            <person name="Kono N."/>
            <person name="Nakamura H."/>
            <person name="Ohtoshi R."/>
            <person name="Tomita M."/>
            <person name="Numata K."/>
            <person name="Arakawa K."/>
        </authorList>
    </citation>
    <scope>NUCLEOTIDE SEQUENCE [LARGE SCALE GENOMIC DNA]</scope>
</reference>
<evidence type="ECO:0000256" key="1">
    <source>
        <dbReference type="SAM" id="MobiDB-lite"/>
    </source>
</evidence>
<feature type="compositionally biased region" description="Basic and acidic residues" evidence="1">
    <location>
        <begin position="37"/>
        <end position="48"/>
    </location>
</feature>
<keyword evidence="3" id="KW-1185">Reference proteome</keyword>
<proteinExistence type="predicted"/>